<keyword evidence="5 9" id="KW-0812">Transmembrane</keyword>
<evidence type="ECO:0000313" key="11">
    <source>
        <dbReference type="EMBL" id="ETX14277.1"/>
    </source>
</evidence>
<evidence type="ECO:0000256" key="3">
    <source>
        <dbReference type="ARBA" id="ARBA00022475"/>
    </source>
</evidence>
<dbReference type="GO" id="GO:0022857">
    <property type="term" value="F:transmembrane transporter activity"/>
    <property type="evidence" value="ECO:0007669"/>
    <property type="project" value="UniProtKB-UniRule"/>
</dbReference>
<accession>X7EEB4</accession>
<dbReference type="InterPro" id="IPR007387">
    <property type="entry name" value="TRAP_DctQ"/>
</dbReference>
<keyword evidence="2 9" id="KW-0813">Transport</keyword>
<dbReference type="AlphaFoldDB" id="X7EEB4"/>
<evidence type="ECO:0000256" key="5">
    <source>
        <dbReference type="ARBA" id="ARBA00022692"/>
    </source>
</evidence>
<dbReference type="STRING" id="1449350.OCH239_04215"/>
<feature type="domain" description="Tripartite ATP-independent periplasmic transporters DctQ component" evidence="10">
    <location>
        <begin position="28"/>
        <end position="155"/>
    </location>
</feature>
<dbReference type="eggNOG" id="COG3090">
    <property type="taxonomic scope" value="Bacteria"/>
</dbReference>
<dbReference type="GO" id="GO:0005886">
    <property type="term" value="C:plasma membrane"/>
    <property type="evidence" value="ECO:0007669"/>
    <property type="project" value="UniProtKB-SubCell"/>
</dbReference>
<protein>
    <recommendedName>
        <fullName evidence="9">TRAP transporter small permease protein</fullName>
    </recommendedName>
</protein>
<reference evidence="11 12" key="1">
    <citation type="submission" date="2014-01" db="EMBL/GenBank/DDBJ databases">
        <title>Roseivivax halodurans JCM 10272 Genome Sequencing.</title>
        <authorList>
            <person name="Lai Q."/>
            <person name="Li G."/>
            <person name="Shao Z."/>
        </authorList>
    </citation>
    <scope>NUCLEOTIDE SEQUENCE [LARGE SCALE GENOMIC DNA]</scope>
    <source>
        <strain evidence="11 12">JCM 10272</strain>
    </source>
</reference>
<dbReference type="GO" id="GO:0015740">
    <property type="term" value="P:C4-dicarboxylate transport"/>
    <property type="evidence" value="ECO:0007669"/>
    <property type="project" value="TreeGrafter"/>
</dbReference>
<evidence type="ECO:0000256" key="6">
    <source>
        <dbReference type="ARBA" id="ARBA00022989"/>
    </source>
</evidence>
<sequence length="171" mass="17714">MLETLRKAADGLIGLSAFLGALGALVEVAVIVVDVVGRAFGAPLFGSQDLITMTLVIVVFGGMAVCDRVGGHISVDVLENRFPGAMNRWINIGSALLGAVIFAFIAGAVAQSASLSVMLNLSTNLLGLPKAWFQYALCALSVITALGMALRAAELAISGRDVTRERPQGVT</sequence>
<evidence type="ECO:0000259" key="10">
    <source>
        <dbReference type="Pfam" id="PF04290"/>
    </source>
</evidence>
<dbReference type="RefSeq" id="WP_037263080.1">
    <property type="nucleotide sequence ID" value="NZ_JALZ01000012.1"/>
</dbReference>
<evidence type="ECO:0000313" key="12">
    <source>
        <dbReference type="Proteomes" id="UP000022447"/>
    </source>
</evidence>
<feature type="transmembrane region" description="Helical" evidence="9">
    <location>
        <begin position="12"/>
        <end position="31"/>
    </location>
</feature>
<dbReference type="Proteomes" id="UP000022447">
    <property type="component" value="Unassembled WGS sequence"/>
</dbReference>
<comment type="subunit">
    <text evidence="9">The complex comprises the extracytoplasmic solute receptor protein and the two transmembrane proteins.</text>
</comment>
<organism evidence="11 12">
    <name type="scientific">Roseivivax halodurans JCM 10272</name>
    <dbReference type="NCBI Taxonomy" id="1449350"/>
    <lineage>
        <taxon>Bacteria</taxon>
        <taxon>Pseudomonadati</taxon>
        <taxon>Pseudomonadota</taxon>
        <taxon>Alphaproteobacteria</taxon>
        <taxon>Rhodobacterales</taxon>
        <taxon>Roseobacteraceae</taxon>
        <taxon>Roseivivax</taxon>
    </lineage>
</organism>
<comment type="subcellular location">
    <subcellularLocation>
        <location evidence="1 9">Cell inner membrane</location>
        <topology evidence="1 9">Multi-pass membrane protein</topology>
    </subcellularLocation>
</comment>
<keyword evidence="3" id="KW-1003">Cell membrane</keyword>
<dbReference type="Pfam" id="PF04290">
    <property type="entry name" value="DctQ"/>
    <property type="match status" value="1"/>
</dbReference>
<evidence type="ECO:0000256" key="8">
    <source>
        <dbReference type="ARBA" id="ARBA00038436"/>
    </source>
</evidence>
<dbReference type="PANTHER" id="PTHR35011:SF2">
    <property type="entry name" value="2,3-DIKETO-L-GULONATE TRAP TRANSPORTER SMALL PERMEASE PROTEIN YIAM"/>
    <property type="match status" value="1"/>
</dbReference>
<dbReference type="InterPro" id="IPR055348">
    <property type="entry name" value="DctQ"/>
</dbReference>
<dbReference type="EMBL" id="JALZ01000012">
    <property type="protein sequence ID" value="ETX14277.1"/>
    <property type="molecule type" value="Genomic_DNA"/>
</dbReference>
<keyword evidence="6 9" id="KW-1133">Transmembrane helix</keyword>
<evidence type="ECO:0000256" key="9">
    <source>
        <dbReference type="RuleBase" id="RU369079"/>
    </source>
</evidence>
<dbReference type="OrthoDB" id="7854755at2"/>
<gene>
    <name evidence="11" type="ORF">OCH239_04215</name>
</gene>
<keyword evidence="4 9" id="KW-0997">Cell inner membrane</keyword>
<evidence type="ECO:0000256" key="4">
    <source>
        <dbReference type="ARBA" id="ARBA00022519"/>
    </source>
</evidence>
<name>X7EEB4_9RHOB</name>
<evidence type="ECO:0000256" key="7">
    <source>
        <dbReference type="ARBA" id="ARBA00023136"/>
    </source>
</evidence>
<feature type="transmembrane region" description="Helical" evidence="9">
    <location>
        <begin position="89"/>
        <end position="111"/>
    </location>
</feature>
<keyword evidence="12" id="KW-1185">Reference proteome</keyword>
<comment type="caution">
    <text evidence="11">The sequence shown here is derived from an EMBL/GenBank/DDBJ whole genome shotgun (WGS) entry which is preliminary data.</text>
</comment>
<comment type="function">
    <text evidence="9">Part of the tripartite ATP-independent periplasmic (TRAP) transport system.</text>
</comment>
<evidence type="ECO:0000256" key="2">
    <source>
        <dbReference type="ARBA" id="ARBA00022448"/>
    </source>
</evidence>
<feature type="transmembrane region" description="Helical" evidence="9">
    <location>
        <begin position="51"/>
        <end position="69"/>
    </location>
</feature>
<proteinExistence type="inferred from homology"/>
<evidence type="ECO:0000256" key="1">
    <source>
        <dbReference type="ARBA" id="ARBA00004429"/>
    </source>
</evidence>
<dbReference type="PANTHER" id="PTHR35011">
    <property type="entry name" value="2,3-DIKETO-L-GULONATE TRAP TRANSPORTER SMALL PERMEASE PROTEIN YIAM"/>
    <property type="match status" value="1"/>
</dbReference>
<comment type="similarity">
    <text evidence="8 9">Belongs to the TRAP transporter small permease family.</text>
</comment>
<feature type="transmembrane region" description="Helical" evidence="9">
    <location>
        <begin position="131"/>
        <end position="150"/>
    </location>
</feature>
<keyword evidence="7 9" id="KW-0472">Membrane</keyword>